<evidence type="ECO:0000256" key="1">
    <source>
        <dbReference type="SAM" id="MobiDB-lite"/>
    </source>
</evidence>
<dbReference type="Gene3D" id="2.30.30.1060">
    <property type="match status" value="1"/>
</dbReference>
<accession>A0A1M5E4Q2</accession>
<feature type="domain" description="Hypervirulence associated protein TUDOR" evidence="2">
    <location>
        <begin position="7"/>
        <end position="64"/>
    </location>
</feature>
<evidence type="ECO:0000313" key="3">
    <source>
        <dbReference type="EMBL" id="SHF74124.1"/>
    </source>
</evidence>
<feature type="compositionally biased region" description="Basic and acidic residues" evidence="1">
    <location>
        <begin position="57"/>
        <end position="67"/>
    </location>
</feature>
<dbReference type="InterPro" id="IPR021331">
    <property type="entry name" value="Hva1_TUDOR"/>
</dbReference>
<dbReference type="Pfam" id="PF11160">
    <property type="entry name" value="Hva1_TUDOR"/>
    <property type="match status" value="1"/>
</dbReference>
<evidence type="ECO:0000259" key="2">
    <source>
        <dbReference type="Pfam" id="PF11160"/>
    </source>
</evidence>
<name>A0A1M5E4Q2_9ACTN</name>
<keyword evidence="4" id="KW-1185">Reference proteome</keyword>
<proteinExistence type="predicted"/>
<dbReference type="AlphaFoldDB" id="A0A1M5E4Q2"/>
<organism evidence="3 4">
    <name type="scientific">Jatrophihabitans endophyticus</name>
    <dbReference type="NCBI Taxonomy" id="1206085"/>
    <lineage>
        <taxon>Bacteria</taxon>
        <taxon>Bacillati</taxon>
        <taxon>Actinomycetota</taxon>
        <taxon>Actinomycetes</taxon>
        <taxon>Jatrophihabitantales</taxon>
        <taxon>Jatrophihabitantaceae</taxon>
        <taxon>Jatrophihabitans</taxon>
    </lineage>
</organism>
<sequence length="67" mass="7197">MSDFHEGDRVTWASHGSEATGKVVRKITSETEAGGRTVKASKDEPQYLVKSDNGGEAVHKPDALQKA</sequence>
<gene>
    <name evidence="3" type="ORF">SAMN05443575_0784</name>
</gene>
<dbReference type="OrthoDB" id="71751at2"/>
<evidence type="ECO:0000313" key="4">
    <source>
        <dbReference type="Proteomes" id="UP000186132"/>
    </source>
</evidence>
<protein>
    <recommendedName>
        <fullName evidence="2">Hypervirulence associated protein TUDOR domain-containing protein</fullName>
    </recommendedName>
</protein>
<dbReference type="RefSeq" id="WP_073386141.1">
    <property type="nucleotide sequence ID" value="NZ_FQVU01000001.1"/>
</dbReference>
<dbReference type="STRING" id="1206085.SAMN05443575_0784"/>
<reference evidence="3 4" key="1">
    <citation type="submission" date="2016-11" db="EMBL/GenBank/DDBJ databases">
        <authorList>
            <person name="Jaros S."/>
            <person name="Januszkiewicz K."/>
            <person name="Wedrychowicz H."/>
        </authorList>
    </citation>
    <scope>NUCLEOTIDE SEQUENCE [LARGE SCALE GENOMIC DNA]</scope>
    <source>
        <strain evidence="3 4">DSM 45627</strain>
    </source>
</reference>
<feature type="region of interest" description="Disordered" evidence="1">
    <location>
        <begin position="1"/>
        <end position="67"/>
    </location>
</feature>
<dbReference type="Proteomes" id="UP000186132">
    <property type="component" value="Unassembled WGS sequence"/>
</dbReference>
<dbReference type="EMBL" id="FQVU01000001">
    <property type="protein sequence ID" value="SHF74124.1"/>
    <property type="molecule type" value="Genomic_DNA"/>
</dbReference>